<feature type="compositionally biased region" description="Acidic residues" evidence="1">
    <location>
        <begin position="164"/>
        <end position="188"/>
    </location>
</feature>
<protein>
    <submittedName>
        <fullName evidence="2">Uncharacterized protein</fullName>
    </submittedName>
</protein>
<evidence type="ECO:0000313" key="2">
    <source>
        <dbReference type="EMBL" id="GLB38660.1"/>
    </source>
</evidence>
<dbReference type="EMBL" id="BRPK01000005">
    <property type="protein sequence ID" value="GLB38660.1"/>
    <property type="molecule type" value="Genomic_DNA"/>
</dbReference>
<keyword evidence="3" id="KW-1185">Reference proteome</keyword>
<evidence type="ECO:0000313" key="3">
    <source>
        <dbReference type="Proteomes" id="UP001063166"/>
    </source>
</evidence>
<dbReference type="OrthoDB" id="3022831at2759"/>
<proteinExistence type="predicted"/>
<evidence type="ECO:0000256" key="1">
    <source>
        <dbReference type="SAM" id="MobiDB-lite"/>
    </source>
</evidence>
<comment type="caution">
    <text evidence="2">The sequence shown here is derived from an EMBL/GenBank/DDBJ whole genome shotgun (WGS) entry which is preliminary data.</text>
</comment>
<feature type="region of interest" description="Disordered" evidence="1">
    <location>
        <begin position="151"/>
        <end position="188"/>
    </location>
</feature>
<accession>A0A9P3PMK3</accession>
<dbReference type="Gene3D" id="3.80.10.10">
    <property type="entry name" value="Ribonuclease Inhibitor"/>
    <property type="match status" value="1"/>
</dbReference>
<dbReference type="InterPro" id="IPR032675">
    <property type="entry name" value="LRR_dom_sf"/>
</dbReference>
<reference evidence="2" key="1">
    <citation type="submission" date="2022-07" db="EMBL/GenBank/DDBJ databases">
        <title>The genome of Lyophyllum shimeji provides insight into the initial evolution of ectomycorrhizal fungal genome.</title>
        <authorList>
            <person name="Kobayashi Y."/>
            <person name="Shibata T."/>
            <person name="Hirakawa H."/>
            <person name="Shigenobu S."/>
            <person name="Nishiyama T."/>
            <person name="Yamada A."/>
            <person name="Hasebe M."/>
            <person name="Kawaguchi M."/>
        </authorList>
    </citation>
    <scope>NUCLEOTIDE SEQUENCE</scope>
    <source>
        <strain evidence="2">AT787</strain>
    </source>
</reference>
<organism evidence="2 3">
    <name type="scientific">Lyophyllum shimeji</name>
    <name type="common">Hon-shimeji</name>
    <name type="synonym">Tricholoma shimeji</name>
    <dbReference type="NCBI Taxonomy" id="47721"/>
    <lineage>
        <taxon>Eukaryota</taxon>
        <taxon>Fungi</taxon>
        <taxon>Dikarya</taxon>
        <taxon>Basidiomycota</taxon>
        <taxon>Agaricomycotina</taxon>
        <taxon>Agaricomycetes</taxon>
        <taxon>Agaricomycetidae</taxon>
        <taxon>Agaricales</taxon>
        <taxon>Tricholomatineae</taxon>
        <taxon>Lyophyllaceae</taxon>
        <taxon>Lyophyllum</taxon>
    </lineage>
</organism>
<dbReference type="SUPFAM" id="SSF52047">
    <property type="entry name" value="RNI-like"/>
    <property type="match status" value="1"/>
</dbReference>
<name>A0A9P3PMK3_LYOSH</name>
<gene>
    <name evidence="2" type="ORF">LshimejAT787_0505250</name>
</gene>
<sequence>MGAESLASVHGILHHCTQLQELSISNQVDYVADPEVRSELITLERLHYLKVEISDLWGTAMLDTFVLPALRTLSITGGRRLPSSTILTLLHRSGCMLTRFVYDGDHLLDDYVTRQLIAHMPSLTSFHAPRLGPDDERKLIFEDVRCDRWWEGTGGQSARRGDWSEGDEQEVDEDEDETDEEDEERRGE</sequence>
<dbReference type="Proteomes" id="UP001063166">
    <property type="component" value="Unassembled WGS sequence"/>
</dbReference>
<dbReference type="AlphaFoldDB" id="A0A9P3PMK3"/>